<dbReference type="AlphaFoldDB" id="A0AAV1WP52"/>
<keyword evidence="1" id="KW-0472">Membrane</keyword>
<feature type="transmembrane region" description="Helical" evidence="1">
    <location>
        <begin position="90"/>
        <end position="112"/>
    </location>
</feature>
<evidence type="ECO:0000256" key="1">
    <source>
        <dbReference type="SAM" id="Phobius"/>
    </source>
</evidence>
<protein>
    <submittedName>
        <fullName evidence="2">Uncharacterized protein</fullName>
    </submittedName>
</protein>
<dbReference type="EMBL" id="CAXHTB010000008">
    <property type="protein sequence ID" value="CAL0311140.1"/>
    <property type="molecule type" value="Genomic_DNA"/>
</dbReference>
<reference evidence="2 3" key="1">
    <citation type="submission" date="2024-03" db="EMBL/GenBank/DDBJ databases">
        <authorList>
            <person name="Martinez-Hernandez J."/>
        </authorList>
    </citation>
    <scope>NUCLEOTIDE SEQUENCE [LARGE SCALE GENOMIC DNA]</scope>
</reference>
<name>A0AAV1WP52_LUPLU</name>
<organism evidence="2 3">
    <name type="scientific">Lupinus luteus</name>
    <name type="common">European yellow lupine</name>
    <dbReference type="NCBI Taxonomy" id="3873"/>
    <lineage>
        <taxon>Eukaryota</taxon>
        <taxon>Viridiplantae</taxon>
        <taxon>Streptophyta</taxon>
        <taxon>Embryophyta</taxon>
        <taxon>Tracheophyta</taxon>
        <taxon>Spermatophyta</taxon>
        <taxon>Magnoliopsida</taxon>
        <taxon>eudicotyledons</taxon>
        <taxon>Gunneridae</taxon>
        <taxon>Pentapetalae</taxon>
        <taxon>rosids</taxon>
        <taxon>fabids</taxon>
        <taxon>Fabales</taxon>
        <taxon>Fabaceae</taxon>
        <taxon>Papilionoideae</taxon>
        <taxon>50 kb inversion clade</taxon>
        <taxon>genistoids sensu lato</taxon>
        <taxon>core genistoids</taxon>
        <taxon>Genisteae</taxon>
        <taxon>Lupinus</taxon>
    </lineage>
</organism>
<dbReference type="Proteomes" id="UP001497480">
    <property type="component" value="Unassembled WGS sequence"/>
</dbReference>
<sequence length="141" mass="15909">MQAIQVWHLEKTKKVIVELNGYERGNDNGSNLLVRFLALQEKILLATHVVVVMKNDNEVRSIPVVNGAVALVNDVVAEWLRSPSSNWNHIIFYHRCLNACTVSLIFLLALLLDLGSLHFGLQLMNTDNFMITEQNGILMPN</sequence>
<gene>
    <name evidence="2" type="ORF">LLUT_LOCUS12200</name>
</gene>
<keyword evidence="3" id="KW-1185">Reference proteome</keyword>
<proteinExistence type="predicted"/>
<comment type="caution">
    <text evidence="2">The sequence shown here is derived from an EMBL/GenBank/DDBJ whole genome shotgun (WGS) entry which is preliminary data.</text>
</comment>
<accession>A0AAV1WP52</accession>
<keyword evidence="1" id="KW-1133">Transmembrane helix</keyword>
<evidence type="ECO:0000313" key="2">
    <source>
        <dbReference type="EMBL" id="CAL0311140.1"/>
    </source>
</evidence>
<keyword evidence="1" id="KW-0812">Transmembrane</keyword>
<evidence type="ECO:0000313" key="3">
    <source>
        <dbReference type="Proteomes" id="UP001497480"/>
    </source>
</evidence>